<dbReference type="EMBL" id="HBIV01040854">
    <property type="protein sequence ID" value="CAE0677084.1"/>
    <property type="molecule type" value="Transcribed_RNA"/>
</dbReference>
<feature type="compositionally biased region" description="Low complexity" evidence="6">
    <location>
        <begin position="141"/>
        <end position="151"/>
    </location>
</feature>
<keyword evidence="4 5" id="KW-0694">RNA-binding</keyword>
<dbReference type="GO" id="GO:0071006">
    <property type="term" value="C:U2-type catalytic step 1 spliceosome"/>
    <property type="evidence" value="ECO:0007669"/>
    <property type="project" value="TreeGrafter"/>
</dbReference>
<evidence type="ECO:0000256" key="2">
    <source>
        <dbReference type="ARBA" id="ARBA00022771"/>
    </source>
</evidence>
<evidence type="ECO:0000256" key="3">
    <source>
        <dbReference type="ARBA" id="ARBA00022833"/>
    </source>
</evidence>
<dbReference type="SMART" id="SM00360">
    <property type="entry name" value="RRM"/>
    <property type="match status" value="1"/>
</dbReference>
<dbReference type="GO" id="GO:0000974">
    <property type="term" value="C:Prp19 complex"/>
    <property type="evidence" value="ECO:0007669"/>
    <property type="project" value="TreeGrafter"/>
</dbReference>
<feature type="domain" description="RRM" evidence="7">
    <location>
        <begin position="47"/>
        <end position="120"/>
    </location>
</feature>
<proteinExistence type="predicted"/>
<dbReference type="PROSITE" id="PS50102">
    <property type="entry name" value="RRM"/>
    <property type="match status" value="1"/>
</dbReference>
<dbReference type="InterPro" id="IPR012677">
    <property type="entry name" value="Nucleotide-bd_a/b_plait_sf"/>
</dbReference>
<accession>A0A7S3ZAJ5</accession>
<evidence type="ECO:0000256" key="6">
    <source>
        <dbReference type="SAM" id="MobiDB-lite"/>
    </source>
</evidence>
<dbReference type="GO" id="GO:0036002">
    <property type="term" value="F:pre-mRNA binding"/>
    <property type="evidence" value="ECO:0007669"/>
    <property type="project" value="TreeGrafter"/>
</dbReference>
<dbReference type="GO" id="GO:0071007">
    <property type="term" value="C:U2-type catalytic step 2 spliceosome"/>
    <property type="evidence" value="ECO:0007669"/>
    <property type="project" value="TreeGrafter"/>
</dbReference>
<gene>
    <name evidence="8" type="ORF">LGLO00237_LOCUS28863</name>
</gene>
<dbReference type="PANTHER" id="PTHR14089">
    <property type="entry name" value="PRE-MRNA-SPLICING FACTOR RBM22"/>
    <property type="match status" value="1"/>
</dbReference>
<keyword evidence="3" id="KW-0862">Zinc</keyword>
<evidence type="ECO:0000259" key="7">
    <source>
        <dbReference type="PROSITE" id="PS50102"/>
    </source>
</evidence>
<organism evidence="8">
    <name type="scientific">Lotharella globosa</name>
    <dbReference type="NCBI Taxonomy" id="91324"/>
    <lineage>
        <taxon>Eukaryota</taxon>
        <taxon>Sar</taxon>
        <taxon>Rhizaria</taxon>
        <taxon>Cercozoa</taxon>
        <taxon>Chlorarachniophyceae</taxon>
        <taxon>Lotharella</taxon>
    </lineage>
</organism>
<dbReference type="InterPro" id="IPR035979">
    <property type="entry name" value="RBD_domain_sf"/>
</dbReference>
<evidence type="ECO:0000256" key="5">
    <source>
        <dbReference type="PROSITE-ProRule" id="PRU00176"/>
    </source>
</evidence>
<keyword evidence="1" id="KW-0479">Metal-binding</keyword>
<name>A0A7S3ZAJ5_9EUKA</name>
<dbReference type="GO" id="GO:0008270">
    <property type="term" value="F:zinc ion binding"/>
    <property type="evidence" value="ECO:0007669"/>
    <property type="project" value="UniProtKB-KW"/>
</dbReference>
<dbReference type="PANTHER" id="PTHR14089:SF6">
    <property type="entry name" value="PRE-MRNA-SPLICING FACTOR RBM22"/>
    <property type="match status" value="1"/>
</dbReference>
<reference evidence="8" key="1">
    <citation type="submission" date="2021-01" db="EMBL/GenBank/DDBJ databases">
        <authorList>
            <person name="Corre E."/>
            <person name="Pelletier E."/>
            <person name="Niang G."/>
            <person name="Scheremetjew M."/>
            <person name="Finn R."/>
            <person name="Kale V."/>
            <person name="Holt S."/>
            <person name="Cochrane G."/>
            <person name="Meng A."/>
            <person name="Brown T."/>
            <person name="Cohen L."/>
        </authorList>
    </citation>
    <scope>NUCLEOTIDE SEQUENCE</scope>
    <source>
        <strain evidence="8">CCCM811</strain>
    </source>
</reference>
<keyword evidence="2" id="KW-0863">Zinc-finger</keyword>
<evidence type="ECO:0000256" key="1">
    <source>
        <dbReference type="ARBA" id="ARBA00022723"/>
    </source>
</evidence>
<sequence>MPPTGELANQNIKDRYFGKNDPVAKKMMRMANERTTPLVPPADKTIRTLWVGGLDTKTSEADVRQKFSSFGELASVRVIGGKNCAFVTYTTRKGAEDAASKLQTGLSINGSRCKLAWGKKQASKKEAKTRGAPPGPPGMAAPPGMKMKGPAAVPPPPGMRKTYYPSMDPANMGARFDTTHQEN</sequence>
<dbReference type="SUPFAM" id="SSF54928">
    <property type="entry name" value="RNA-binding domain, RBD"/>
    <property type="match status" value="1"/>
</dbReference>
<dbReference type="Gene3D" id="3.30.70.330">
    <property type="match status" value="1"/>
</dbReference>
<protein>
    <recommendedName>
        <fullName evidence="7">RRM domain-containing protein</fullName>
    </recommendedName>
</protein>
<dbReference type="GO" id="GO:0017070">
    <property type="term" value="F:U6 snRNA binding"/>
    <property type="evidence" value="ECO:0007669"/>
    <property type="project" value="TreeGrafter"/>
</dbReference>
<dbReference type="Pfam" id="PF00076">
    <property type="entry name" value="RRM_1"/>
    <property type="match status" value="1"/>
</dbReference>
<dbReference type="FunFam" id="3.30.70.330:FF:000476">
    <property type="entry name" value="Zinc finger CCCH domain-containing protein 4"/>
    <property type="match status" value="1"/>
</dbReference>
<dbReference type="InterPro" id="IPR000504">
    <property type="entry name" value="RRM_dom"/>
</dbReference>
<evidence type="ECO:0000256" key="4">
    <source>
        <dbReference type="ARBA" id="ARBA00022884"/>
    </source>
</evidence>
<evidence type="ECO:0000313" key="8">
    <source>
        <dbReference type="EMBL" id="CAE0677084.1"/>
    </source>
</evidence>
<feature type="region of interest" description="Disordered" evidence="6">
    <location>
        <begin position="117"/>
        <end position="183"/>
    </location>
</feature>
<dbReference type="InterPro" id="IPR039171">
    <property type="entry name" value="Cwc2/Slt11"/>
</dbReference>
<dbReference type="AlphaFoldDB" id="A0A7S3ZAJ5"/>